<dbReference type="NCBIfam" id="TIGR00377">
    <property type="entry name" value="ant_ant_sig"/>
    <property type="match status" value="1"/>
</dbReference>
<dbReference type="PROSITE" id="PS50801">
    <property type="entry name" value="STAS"/>
    <property type="match status" value="1"/>
</dbReference>
<dbReference type="EMBL" id="JAXCEH010000005">
    <property type="protein sequence ID" value="MFA1554133.1"/>
    <property type="molecule type" value="Genomic_DNA"/>
</dbReference>
<proteinExistence type="inferred from homology"/>
<comment type="caution">
    <text evidence="4">The sequence shown here is derived from an EMBL/GenBank/DDBJ whole genome shotgun (WGS) entry which is preliminary data.</text>
</comment>
<dbReference type="Pfam" id="PF01740">
    <property type="entry name" value="STAS"/>
    <property type="match status" value="1"/>
</dbReference>
<evidence type="ECO:0000313" key="5">
    <source>
        <dbReference type="Proteomes" id="UP001569904"/>
    </source>
</evidence>
<evidence type="ECO:0000259" key="3">
    <source>
        <dbReference type="PROSITE" id="PS50801"/>
    </source>
</evidence>
<evidence type="ECO:0000256" key="1">
    <source>
        <dbReference type="ARBA" id="ARBA00009013"/>
    </source>
</evidence>
<dbReference type="InterPro" id="IPR002645">
    <property type="entry name" value="STAS_dom"/>
</dbReference>
<reference evidence="4 5" key="1">
    <citation type="submission" date="2023-11" db="EMBL/GenBank/DDBJ databases">
        <title>Actinomadura monticuli sp. nov., isolated from volcanic ash.</title>
        <authorList>
            <person name="Lee S.D."/>
            <person name="Yang H."/>
            <person name="Kim I.S."/>
        </authorList>
    </citation>
    <scope>NUCLEOTIDE SEQUENCE [LARGE SCALE GENOMIC DNA]</scope>
    <source>
        <strain evidence="4 5">DSM 45346</strain>
    </source>
</reference>
<comment type="similarity">
    <text evidence="1 2">Belongs to the anti-sigma-factor antagonist family.</text>
</comment>
<dbReference type="RefSeq" id="WP_371940525.1">
    <property type="nucleotide sequence ID" value="NZ_JAXCEH010000005.1"/>
</dbReference>
<evidence type="ECO:0000313" key="4">
    <source>
        <dbReference type="EMBL" id="MFA1554133.1"/>
    </source>
</evidence>
<evidence type="ECO:0000256" key="2">
    <source>
        <dbReference type="RuleBase" id="RU003749"/>
    </source>
</evidence>
<dbReference type="Gene3D" id="3.30.750.24">
    <property type="entry name" value="STAS domain"/>
    <property type="match status" value="1"/>
</dbReference>
<name>A0ABV4QVP7_9ACTN</name>
<protein>
    <recommendedName>
        <fullName evidence="2">Anti-sigma factor antagonist</fullName>
    </recommendedName>
</protein>
<feature type="domain" description="STAS" evidence="3">
    <location>
        <begin position="23"/>
        <end position="131"/>
    </location>
</feature>
<sequence>MEAMRDENSGALVQTWHDPYGRVRLQVEHRDSCLVIKVGGEIDHLTANAFRERTISHCITARQIILDLQDVTFCDSSCLAALVGIWKATTARDHRLVVSRPSPLCHQMLQRTGLDEHISISATLRHAFARLSADRGDTRPAQSDLTARRHVS</sequence>
<gene>
    <name evidence="4" type="ORF">SM436_10590</name>
</gene>
<accession>A0ABV4QVP7</accession>
<keyword evidence="5" id="KW-1185">Reference proteome</keyword>
<dbReference type="Proteomes" id="UP001569904">
    <property type="component" value="Unassembled WGS sequence"/>
</dbReference>
<dbReference type="InterPro" id="IPR003658">
    <property type="entry name" value="Anti-sigma_ant"/>
</dbReference>
<dbReference type="PANTHER" id="PTHR33495">
    <property type="entry name" value="ANTI-SIGMA FACTOR ANTAGONIST TM_1081-RELATED-RELATED"/>
    <property type="match status" value="1"/>
</dbReference>
<dbReference type="CDD" id="cd07043">
    <property type="entry name" value="STAS_anti-anti-sigma_factors"/>
    <property type="match status" value="1"/>
</dbReference>
<dbReference type="PANTHER" id="PTHR33495:SF2">
    <property type="entry name" value="ANTI-SIGMA FACTOR ANTAGONIST TM_1081-RELATED"/>
    <property type="match status" value="1"/>
</dbReference>
<dbReference type="SUPFAM" id="SSF52091">
    <property type="entry name" value="SpoIIaa-like"/>
    <property type="match status" value="1"/>
</dbReference>
<dbReference type="InterPro" id="IPR036513">
    <property type="entry name" value="STAS_dom_sf"/>
</dbReference>
<organism evidence="4 5">
    <name type="scientific">Actinomadura chokoriensis</name>
    <dbReference type="NCBI Taxonomy" id="454156"/>
    <lineage>
        <taxon>Bacteria</taxon>
        <taxon>Bacillati</taxon>
        <taxon>Actinomycetota</taxon>
        <taxon>Actinomycetes</taxon>
        <taxon>Streptosporangiales</taxon>
        <taxon>Thermomonosporaceae</taxon>
        <taxon>Actinomadura</taxon>
    </lineage>
</organism>